<dbReference type="Gene3D" id="1.10.10.10">
    <property type="entry name" value="Winged helix-like DNA-binding domain superfamily/Winged helix DNA-binding domain"/>
    <property type="match status" value="1"/>
</dbReference>
<dbReference type="InterPro" id="IPR000485">
    <property type="entry name" value="AsnC-type_HTH_dom"/>
</dbReference>
<dbReference type="GO" id="GO:0006355">
    <property type="term" value="P:regulation of DNA-templated transcription"/>
    <property type="evidence" value="ECO:0007669"/>
    <property type="project" value="UniProtKB-ARBA"/>
</dbReference>
<dbReference type="PANTHER" id="PTHR30154:SF34">
    <property type="entry name" value="TRANSCRIPTIONAL REGULATOR AZLB"/>
    <property type="match status" value="1"/>
</dbReference>
<dbReference type="Gene3D" id="3.30.70.920">
    <property type="match status" value="1"/>
</dbReference>
<dbReference type="FunFam" id="1.10.10.10:FF:000186">
    <property type="entry name" value="AsnC family transcriptional regulator"/>
    <property type="match status" value="1"/>
</dbReference>
<name>A0A931MMU5_9SPHN</name>
<dbReference type="InterPro" id="IPR036388">
    <property type="entry name" value="WH-like_DNA-bd_sf"/>
</dbReference>
<dbReference type="Pfam" id="PF13404">
    <property type="entry name" value="HTH_AsnC-type"/>
    <property type="match status" value="1"/>
</dbReference>
<keyword evidence="6" id="KW-1185">Reference proteome</keyword>
<keyword evidence="3" id="KW-0804">Transcription</keyword>
<dbReference type="SUPFAM" id="SSF46785">
    <property type="entry name" value="Winged helix' DNA-binding domain"/>
    <property type="match status" value="1"/>
</dbReference>
<dbReference type="CDD" id="cd00090">
    <property type="entry name" value="HTH_ARSR"/>
    <property type="match status" value="1"/>
</dbReference>
<evidence type="ECO:0000256" key="3">
    <source>
        <dbReference type="ARBA" id="ARBA00023163"/>
    </source>
</evidence>
<dbReference type="RefSeq" id="WP_197166583.1">
    <property type="nucleotide sequence ID" value="NZ_JADZGI010000004.1"/>
</dbReference>
<evidence type="ECO:0000256" key="1">
    <source>
        <dbReference type="ARBA" id="ARBA00023015"/>
    </source>
</evidence>
<evidence type="ECO:0000313" key="5">
    <source>
        <dbReference type="EMBL" id="MBH0114774.1"/>
    </source>
</evidence>
<proteinExistence type="predicted"/>
<dbReference type="Proteomes" id="UP000617634">
    <property type="component" value="Unassembled WGS sequence"/>
</dbReference>
<dbReference type="SMART" id="SM00344">
    <property type="entry name" value="HTH_ASNC"/>
    <property type="match status" value="1"/>
</dbReference>
<dbReference type="PANTHER" id="PTHR30154">
    <property type="entry name" value="LEUCINE-RESPONSIVE REGULATORY PROTEIN"/>
    <property type="match status" value="1"/>
</dbReference>
<dbReference type="AlphaFoldDB" id="A0A931MMU5"/>
<dbReference type="InterPro" id="IPR011991">
    <property type="entry name" value="ArsR-like_HTH"/>
</dbReference>
<keyword evidence="1" id="KW-0805">Transcription regulation</keyword>
<dbReference type="InterPro" id="IPR011008">
    <property type="entry name" value="Dimeric_a/b-barrel"/>
</dbReference>
<comment type="caution">
    <text evidence="5">The sequence shown here is derived from an EMBL/GenBank/DDBJ whole genome shotgun (WGS) entry which is preliminary data.</text>
</comment>
<gene>
    <name evidence="5" type="ORF">I5E68_17640</name>
</gene>
<dbReference type="InterPro" id="IPR019887">
    <property type="entry name" value="Tscrpt_reg_AsnC/Lrp_C"/>
</dbReference>
<dbReference type="PRINTS" id="PR00033">
    <property type="entry name" value="HTHASNC"/>
</dbReference>
<dbReference type="GO" id="GO:0043200">
    <property type="term" value="P:response to amino acid"/>
    <property type="evidence" value="ECO:0007669"/>
    <property type="project" value="TreeGrafter"/>
</dbReference>
<evidence type="ECO:0000256" key="2">
    <source>
        <dbReference type="ARBA" id="ARBA00023125"/>
    </source>
</evidence>
<dbReference type="Pfam" id="PF01037">
    <property type="entry name" value="AsnC_trans_reg"/>
    <property type="match status" value="1"/>
</dbReference>
<dbReference type="EMBL" id="JADZGI010000004">
    <property type="protein sequence ID" value="MBH0114774.1"/>
    <property type="molecule type" value="Genomic_DNA"/>
</dbReference>
<dbReference type="InterPro" id="IPR036390">
    <property type="entry name" value="WH_DNA-bd_sf"/>
</dbReference>
<dbReference type="GO" id="GO:0005829">
    <property type="term" value="C:cytosol"/>
    <property type="evidence" value="ECO:0007669"/>
    <property type="project" value="TreeGrafter"/>
</dbReference>
<keyword evidence="2" id="KW-0238">DNA-binding</keyword>
<evidence type="ECO:0000259" key="4">
    <source>
        <dbReference type="PROSITE" id="PS50956"/>
    </source>
</evidence>
<dbReference type="SUPFAM" id="SSF54909">
    <property type="entry name" value="Dimeric alpha+beta barrel"/>
    <property type="match status" value="1"/>
</dbReference>
<organism evidence="5 6">
    <name type="scientific">Novosphingobium aureum</name>
    <dbReference type="NCBI Taxonomy" id="2792964"/>
    <lineage>
        <taxon>Bacteria</taxon>
        <taxon>Pseudomonadati</taxon>
        <taxon>Pseudomonadota</taxon>
        <taxon>Alphaproteobacteria</taxon>
        <taxon>Sphingomonadales</taxon>
        <taxon>Sphingomonadaceae</taxon>
        <taxon>Novosphingobium</taxon>
    </lineage>
</organism>
<evidence type="ECO:0000313" key="6">
    <source>
        <dbReference type="Proteomes" id="UP000617634"/>
    </source>
</evidence>
<accession>A0A931MMU5</accession>
<protein>
    <submittedName>
        <fullName evidence="5">Lrp/AsnC family transcriptional regulator</fullName>
    </submittedName>
</protein>
<dbReference type="InterPro" id="IPR019888">
    <property type="entry name" value="Tscrpt_reg_AsnC-like"/>
</dbReference>
<sequence length="151" mass="16757">MDRTDRALLAALQADSSRSVAELSERVHLSPSACHRRIKALEEQGVIAGYVARLDARKIGLPAEVMVEITLNSQSSEAMERFERAVCDFDDILECNLMSGGADYQLRVAAAGLDHYERIHRDCLSRLPGVSSMKTSFSLRRVKRFAGYSVP</sequence>
<feature type="domain" description="HTH asnC-type" evidence="4">
    <location>
        <begin position="1"/>
        <end position="62"/>
    </location>
</feature>
<reference evidence="5" key="1">
    <citation type="submission" date="2020-11" db="EMBL/GenBank/DDBJ databases">
        <title>Novosphingobium aureum sp. nov., a marine bacterium isolated from sediment of a salt flat.</title>
        <authorList>
            <person name="Yoo Y."/>
            <person name="Kim J.-J."/>
        </authorList>
    </citation>
    <scope>NUCLEOTIDE SEQUENCE</scope>
    <source>
        <strain evidence="5">YJ-S2-02</strain>
    </source>
</reference>
<dbReference type="GO" id="GO:0043565">
    <property type="term" value="F:sequence-specific DNA binding"/>
    <property type="evidence" value="ECO:0007669"/>
    <property type="project" value="InterPro"/>
</dbReference>
<dbReference type="PROSITE" id="PS50956">
    <property type="entry name" value="HTH_ASNC_2"/>
    <property type="match status" value="1"/>
</dbReference>